<organism evidence="2">
    <name type="scientific">uncultured Caudovirales phage</name>
    <dbReference type="NCBI Taxonomy" id="2100421"/>
    <lineage>
        <taxon>Viruses</taxon>
        <taxon>Duplodnaviria</taxon>
        <taxon>Heunggongvirae</taxon>
        <taxon>Uroviricota</taxon>
        <taxon>Caudoviricetes</taxon>
        <taxon>Peduoviridae</taxon>
        <taxon>Maltschvirus</taxon>
        <taxon>Maltschvirus maltsch</taxon>
    </lineage>
</organism>
<evidence type="ECO:0000313" key="2">
    <source>
        <dbReference type="EMBL" id="CAB4218741.1"/>
    </source>
</evidence>
<gene>
    <name evidence="2" type="ORF">UFOVP1604_42</name>
</gene>
<protein>
    <submittedName>
        <fullName evidence="2">Uncharacterized protein</fullName>
    </submittedName>
</protein>
<sequence>MKLQRFQQFINEAKHWSEEPFLYGRYAELFTDFGFEADIPDLIHAVEQKWTDLKNSYWWNRENRQWHVDHFALDVKVHAWPDADTVREILGEPDMSEEAIDDEWWVWFNDQREFFADDLFNLYPWIKDISWGGKSGGWLLLAPPHEAEDVRTDIDDSCQEYERIKDEIKETGEFEELVNQSNEIDYQELKELGLADELSELDELMKEYETLKAYLTKELTDLAQWEADMKVITARVSKFEDNAEEYFYEWLKSKED</sequence>
<dbReference type="EMBL" id="LR797474">
    <property type="protein sequence ID" value="CAB4218741.1"/>
    <property type="molecule type" value="Genomic_DNA"/>
</dbReference>
<accession>A0A6J5SVU0</accession>
<keyword evidence="1" id="KW-0175">Coiled coil</keyword>
<feature type="coiled-coil region" evidence="1">
    <location>
        <begin position="194"/>
        <end position="242"/>
    </location>
</feature>
<name>A0A6J5SVU0_9CAUD</name>
<evidence type="ECO:0000256" key="1">
    <source>
        <dbReference type="SAM" id="Coils"/>
    </source>
</evidence>
<proteinExistence type="predicted"/>
<reference evidence="2" key="1">
    <citation type="submission" date="2020-05" db="EMBL/GenBank/DDBJ databases">
        <authorList>
            <person name="Chiriac C."/>
            <person name="Salcher M."/>
            <person name="Ghai R."/>
            <person name="Kavagutti S V."/>
        </authorList>
    </citation>
    <scope>NUCLEOTIDE SEQUENCE</scope>
</reference>